<name>A0A319E3B3_9EURO</name>
<reference evidence="1 2" key="1">
    <citation type="submission" date="2018-02" db="EMBL/GenBank/DDBJ databases">
        <title>The genomes of Aspergillus section Nigri reveals drivers in fungal speciation.</title>
        <authorList>
            <consortium name="DOE Joint Genome Institute"/>
            <person name="Vesth T.C."/>
            <person name="Nybo J."/>
            <person name="Theobald S."/>
            <person name="Brandl J."/>
            <person name="Frisvad J.C."/>
            <person name="Nielsen K.F."/>
            <person name="Lyhne E.K."/>
            <person name="Kogle M.E."/>
            <person name="Kuo A."/>
            <person name="Riley R."/>
            <person name="Clum A."/>
            <person name="Nolan M."/>
            <person name="Lipzen A."/>
            <person name="Salamov A."/>
            <person name="Henrissat B."/>
            <person name="Wiebenga A."/>
            <person name="De vries R.P."/>
            <person name="Grigoriev I.V."/>
            <person name="Mortensen U.H."/>
            <person name="Andersen M.R."/>
            <person name="Baker S.E."/>
        </authorList>
    </citation>
    <scope>NUCLEOTIDE SEQUENCE [LARGE SCALE GENOMIC DNA]</scope>
    <source>
        <strain evidence="1 2">CBS 707.79</strain>
    </source>
</reference>
<evidence type="ECO:0000313" key="1">
    <source>
        <dbReference type="EMBL" id="PYH95088.1"/>
    </source>
</evidence>
<protein>
    <submittedName>
        <fullName evidence="1">Uncharacterized protein</fullName>
    </submittedName>
</protein>
<organism evidence="1 2">
    <name type="scientific">Aspergillus ellipticus CBS 707.79</name>
    <dbReference type="NCBI Taxonomy" id="1448320"/>
    <lineage>
        <taxon>Eukaryota</taxon>
        <taxon>Fungi</taxon>
        <taxon>Dikarya</taxon>
        <taxon>Ascomycota</taxon>
        <taxon>Pezizomycotina</taxon>
        <taxon>Eurotiomycetes</taxon>
        <taxon>Eurotiomycetidae</taxon>
        <taxon>Eurotiales</taxon>
        <taxon>Aspergillaceae</taxon>
        <taxon>Aspergillus</taxon>
        <taxon>Aspergillus subgen. Circumdati</taxon>
    </lineage>
</organism>
<sequence length="70" mass="7623">MGRPWRWRCWGAFRGLVACRSANWLGRFGALLCCALLCFALLCFALLGSVLLCSALVPGDVVPLPEPRDG</sequence>
<dbReference type="VEuPathDB" id="FungiDB:BO71DRAFT_398303"/>
<dbReference type="Proteomes" id="UP000247810">
    <property type="component" value="Unassembled WGS sequence"/>
</dbReference>
<keyword evidence="2" id="KW-1185">Reference proteome</keyword>
<proteinExistence type="predicted"/>
<dbReference type="AlphaFoldDB" id="A0A319E3B3"/>
<accession>A0A319E3B3</accession>
<evidence type="ECO:0000313" key="2">
    <source>
        <dbReference type="Proteomes" id="UP000247810"/>
    </source>
</evidence>
<gene>
    <name evidence="1" type="ORF">BO71DRAFT_398303</name>
</gene>
<dbReference type="EMBL" id="KZ825859">
    <property type="protein sequence ID" value="PYH95088.1"/>
    <property type="molecule type" value="Genomic_DNA"/>
</dbReference>